<evidence type="ECO:0000256" key="6">
    <source>
        <dbReference type="SAM" id="Phobius"/>
    </source>
</evidence>
<dbReference type="FunFam" id="1.20.1260.100:FF:000001">
    <property type="entry name" value="translocator protein 2"/>
    <property type="match status" value="1"/>
</dbReference>
<sequence length="163" mass="18022">MDDFNTPVAAAIAWAVGLCLIGGLMTPRAGWYESLNKPSWQPPGWLFGPAWTIILGLAAWSAVIAWNAAGTTADQRTVLIVFAVNGLFHLLWSPLFFKMQRPDWALVEVPFLWASLVAMTIGLWPISEMAALLILPYLAWVSFAAYLNLTIVRLNPRSRPQVA</sequence>
<dbReference type="InterPro" id="IPR038330">
    <property type="entry name" value="TspO/MBR-related_sf"/>
</dbReference>
<protein>
    <submittedName>
        <fullName evidence="7">Tryptophan-rich sensory protein</fullName>
    </submittedName>
</protein>
<reference evidence="7 8" key="1">
    <citation type="submission" date="2019-09" db="EMBL/GenBank/DDBJ databases">
        <title>Polymorphobacter sp. isolated from a lake in China.</title>
        <authorList>
            <person name="Liu Z."/>
        </authorList>
    </citation>
    <scope>NUCLEOTIDE SEQUENCE [LARGE SCALE GENOMIC DNA]</scope>
    <source>
        <strain evidence="7 8">D40P</strain>
    </source>
</reference>
<feature type="transmembrane region" description="Helical" evidence="6">
    <location>
        <begin position="78"/>
        <end position="97"/>
    </location>
</feature>
<comment type="caution">
    <text evidence="7">The sequence shown here is derived from an EMBL/GenBank/DDBJ whole genome shotgun (WGS) entry which is preliminary data.</text>
</comment>
<gene>
    <name evidence="7" type="ORF">F3168_13735</name>
</gene>
<feature type="transmembrane region" description="Helical" evidence="6">
    <location>
        <begin position="6"/>
        <end position="25"/>
    </location>
</feature>
<evidence type="ECO:0000313" key="7">
    <source>
        <dbReference type="EMBL" id="MQT18314.1"/>
    </source>
</evidence>
<dbReference type="PIRSF" id="PIRSF005859">
    <property type="entry name" value="PBR"/>
    <property type="match status" value="1"/>
</dbReference>
<keyword evidence="4 6" id="KW-1133">Transmembrane helix</keyword>
<name>A0A7C9GZ33_9SPHN</name>
<dbReference type="Pfam" id="PF03073">
    <property type="entry name" value="TspO_MBR"/>
    <property type="match status" value="1"/>
</dbReference>
<feature type="transmembrane region" description="Helical" evidence="6">
    <location>
        <begin position="130"/>
        <end position="149"/>
    </location>
</feature>
<dbReference type="GO" id="GO:0033013">
    <property type="term" value="P:tetrapyrrole metabolic process"/>
    <property type="evidence" value="ECO:0007669"/>
    <property type="project" value="UniProtKB-ARBA"/>
</dbReference>
<keyword evidence="3 6" id="KW-0812">Transmembrane</keyword>
<keyword evidence="5 6" id="KW-0472">Membrane</keyword>
<dbReference type="InterPro" id="IPR004307">
    <property type="entry name" value="TspO_MBR"/>
</dbReference>
<evidence type="ECO:0000256" key="5">
    <source>
        <dbReference type="ARBA" id="ARBA00023136"/>
    </source>
</evidence>
<dbReference type="GO" id="GO:0016020">
    <property type="term" value="C:membrane"/>
    <property type="evidence" value="ECO:0007669"/>
    <property type="project" value="UniProtKB-SubCell"/>
</dbReference>
<dbReference type="AlphaFoldDB" id="A0A7C9GZ33"/>
<evidence type="ECO:0000256" key="2">
    <source>
        <dbReference type="ARBA" id="ARBA00007524"/>
    </source>
</evidence>
<evidence type="ECO:0000256" key="4">
    <source>
        <dbReference type="ARBA" id="ARBA00022989"/>
    </source>
</evidence>
<feature type="transmembrane region" description="Helical" evidence="6">
    <location>
        <begin position="104"/>
        <end position="124"/>
    </location>
</feature>
<organism evidence="7 8">
    <name type="scientific">Sandarakinorhabdus fusca</name>
    <dbReference type="NCBI Taxonomy" id="1439888"/>
    <lineage>
        <taxon>Bacteria</taxon>
        <taxon>Pseudomonadati</taxon>
        <taxon>Pseudomonadota</taxon>
        <taxon>Alphaproteobacteria</taxon>
        <taxon>Sphingomonadales</taxon>
        <taxon>Sphingosinicellaceae</taxon>
        <taxon>Sandarakinorhabdus</taxon>
    </lineage>
</organism>
<evidence type="ECO:0000313" key="8">
    <source>
        <dbReference type="Proteomes" id="UP000481327"/>
    </source>
</evidence>
<proteinExistence type="inferred from homology"/>
<dbReference type="PANTHER" id="PTHR10057">
    <property type="entry name" value="PERIPHERAL-TYPE BENZODIAZEPINE RECEPTOR"/>
    <property type="match status" value="1"/>
</dbReference>
<dbReference type="CDD" id="cd15904">
    <property type="entry name" value="TSPO_MBR"/>
    <property type="match status" value="1"/>
</dbReference>
<dbReference type="OrthoDB" id="9795496at2"/>
<feature type="transmembrane region" description="Helical" evidence="6">
    <location>
        <begin position="45"/>
        <end position="66"/>
    </location>
</feature>
<keyword evidence="8" id="KW-1185">Reference proteome</keyword>
<dbReference type="Proteomes" id="UP000481327">
    <property type="component" value="Unassembled WGS sequence"/>
</dbReference>
<evidence type="ECO:0000256" key="3">
    <source>
        <dbReference type="ARBA" id="ARBA00022692"/>
    </source>
</evidence>
<accession>A0A7C9GZ33</accession>
<comment type="similarity">
    <text evidence="2">Belongs to the TspO/BZRP family.</text>
</comment>
<comment type="subcellular location">
    <subcellularLocation>
        <location evidence="1">Membrane</location>
        <topology evidence="1">Multi-pass membrane protein</topology>
    </subcellularLocation>
</comment>
<dbReference type="PANTHER" id="PTHR10057:SF0">
    <property type="entry name" value="TRANSLOCATOR PROTEIN"/>
    <property type="match status" value="1"/>
</dbReference>
<evidence type="ECO:0000256" key="1">
    <source>
        <dbReference type="ARBA" id="ARBA00004141"/>
    </source>
</evidence>
<dbReference type="EMBL" id="WIOL01000006">
    <property type="protein sequence ID" value="MQT18314.1"/>
    <property type="molecule type" value="Genomic_DNA"/>
</dbReference>
<dbReference type="Gene3D" id="1.20.1260.100">
    <property type="entry name" value="TspO/MBR protein"/>
    <property type="match status" value="1"/>
</dbReference>